<sequence>MQTEYSDACATLASLGMSKTDQATLLTLRSSNISELKKEAINRQSLGEGWVQLPWYWCVNLENDESLSSLEQIHKEYTESLRVQWFRARACFERWQEEVYWLQHEAASMVLDFQHRSHTWAEHSKASSNAGWWCYSSRQADLWSSLSKDAYTRLTQPICDRKATPLTKPICQRVSELLSHL</sequence>
<protein>
    <submittedName>
        <fullName evidence="1">Uncharacterized protein</fullName>
    </submittedName>
</protein>
<comment type="caution">
    <text evidence="1">The sequence shown here is derived from an EMBL/GenBank/DDBJ whole genome shotgun (WGS) entry which is preliminary data.</text>
</comment>
<dbReference type="AlphaFoldDB" id="A0A8H3DGT4"/>
<reference evidence="1" key="1">
    <citation type="submission" date="2021-01" db="EMBL/GenBank/DDBJ databases">
        <authorList>
            <person name="Kaushik A."/>
        </authorList>
    </citation>
    <scope>NUCLEOTIDE SEQUENCE</scope>
    <source>
        <strain evidence="1">Type strain: AG8-Rh-89/</strain>
    </source>
</reference>
<accession>A0A8H3DGT4</accession>
<dbReference type="EMBL" id="CAJMWZ010006981">
    <property type="protein sequence ID" value="CAE6530277.1"/>
    <property type="molecule type" value="Genomic_DNA"/>
</dbReference>
<name>A0A8H3DGT4_9AGAM</name>
<evidence type="ECO:0000313" key="2">
    <source>
        <dbReference type="Proteomes" id="UP000663850"/>
    </source>
</evidence>
<gene>
    <name evidence="1" type="ORF">RDB_LOCUS129760</name>
</gene>
<organism evidence="1 2">
    <name type="scientific">Rhizoctonia solani</name>
    <dbReference type="NCBI Taxonomy" id="456999"/>
    <lineage>
        <taxon>Eukaryota</taxon>
        <taxon>Fungi</taxon>
        <taxon>Dikarya</taxon>
        <taxon>Basidiomycota</taxon>
        <taxon>Agaricomycotina</taxon>
        <taxon>Agaricomycetes</taxon>
        <taxon>Cantharellales</taxon>
        <taxon>Ceratobasidiaceae</taxon>
        <taxon>Rhizoctonia</taxon>
    </lineage>
</organism>
<evidence type="ECO:0000313" key="1">
    <source>
        <dbReference type="EMBL" id="CAE6530277.1"/>
    </source>
</evidence>
<dbReference type="Proteomes" id="UP000663850">
    <property type="component" value="Unassembled WGS sequence"/>
</dbReference>
<proteinExistence type="predicted"/>